<dbReference type="GO" id="GO:0005840">
    <property type="term" value="C:ribosome"/>
    <property type="evidence" value="ECO:0007669"/>
    <property type="project" value="UniProtKB-KW"/>
</dbReference>
<gene>
    <name evidence="3" type="ORF">F3Y22_tig00112614pilonHSYRG00045</name>
</gene>
<organism evidence="3 4">
    <name type="scientific">Hibiscus syriacus</name>
    <name type="common">Rose of Sharon</name>
    <dbReference type="NCBI Taxonomy" id="106335"/>
    <lineage>
        <taxon>Eukaryota</taxon>
        <taxon>Viridiplantae</taxon>
        <taxon>Streptophyta</taxon>
        <taxon>Embryophyta</taxon>
        <taxon>Tracheophyta</taxon>
        <taxon>Spermatophyta</taxon>
        <taxon>Magnoliopsida</taxon>
        <taxon>eudicotyledons</taxon>
        <taxon>Gunneridae</taxon>
        <taxon>Pentapetalae</taxon>
        <taxon>rosids</taxon>
        <taxon>malvids</taxon>
        <taxon>Malvales</taxon>
        <taxon>Malvaceae</taxon>
        <taxon>Malvoideae</taxon>
        <taxon>Hibiscus</taxon>
    </lineage>
</organism>
<dbReference type="SUPFAM" id="SSF51182">
    <property type="entry name" value="RmlC-like cupins"/>
    <property type="match status" value="2"/>
</dbReference>
<dbReference type="Proteomes" id="UP000436088">
    <property type="component" value="Unassembled WGS sequence"/>
</dbReference>
<dbReference type="InterPro" id="IPR006045">
    <property type="entry name" value="Cupin_1"/>
</dbReference>
<keyword evidence="3" id="KW-0689">Ribosomal protein</keyword>
<dbReference type="SMART" id="SM00835">
    <property type="entry name" value="Cupin_1"/>
    <property type="match status" value="2"/>
</dbReference>
<dbReference type="PANTHER" id="PTHR31189">
    <property type="entry name" value="OS03G0336100 PROTEIN-RELATED"/>
    <property type="match status" value="1"/>
</dbReference>
<accession>A0A6A2Y7I8</accession>
<evidence type="ECO:0000313" key="3">
    <source>
        <dbReference type="EMBL" id="KAE8665434.1"/>
    </source>
</evidence>
<dbReference type="CDD" id="cd02244">
    <property type="entry name" value="cupin_7S_vicilin-like_N"/>
    <property type="match status" value="1"/>
</dbReference>
<dbReference type="CDD" id="cd02245">
    <property type="entry name" value="cupin_7S_vicilin-like_C"/>
    <property type="match status" value="1"/>
</dbReference>
<evidence type="ECO:0000256" key="1">
    <source>
        <dbReference type="ARBA" id="ARBA00022729"/>
    </source>
</evidence>
<dbReference type="EMBL" id="VEPZ02001618">
    <property type="protein sequence ID" value="KAE8665434.1"/>
    <property type="molecule type" value="Genomic_DNA"/>
</dbReference>
<keyword evidence="1" id="KW-0732">Signal</keyword>
<evidence type="ECO:0000259" key="2">
    <source>
        <dbReference type="SMART" id="SM00835"/>
    </source>
</evidence>
<sequence>MSGSMDCACLIFTASVPIQLPINRTLAISLPQACNMDSVPVQCKAYGTPLPAPDRHFSTAIKAEKGRVDILTKFTENSDLLRTIENYRLALLVANPGVFVVPNHFDADAIFVVTQGRGRITLIHEDKRQSFDIETGDIIRVRAGTPLYLVNSDDIEKLFIVKLLQHVNRPDHYDVFYGAEGAKPESFSTEILEATLKTSREKLESFFEKQGKDAFLEASKEQIEAMSSREEGTGGGGIWPFGTQSKNPFNLFRKHRPSKSNKYGQLFEVDADEFKLLKDFDLRVSYANISRGSMTAPFYNSRAIKISIVVQGQGYIEMVASKASRKSGYEKRSSSLRPDTVFVIPAGHPFVTVASRRTNLEILCFEVNIENNVRYLPAGEGNFAQRFEKEAKELAFKSREDVVDWIFGQELYGSWLSLATKYLCKFCMTVRAVPLSEGDVKCHVAERRKHHLAAYRIPPTSYSMLKQRVGLGGSEAEACFCVCALLLQG</sequence>
<dbReference type="Pfam" id="PF14368">
    <property type="entry name" value="LTP_2"/>
    <property type="match status" value="1"/>
</dbReference>
<dbReference type="InterPro" id="IPR050253">
    <property type="entry name" value="Seed_Storage-Functional"/>
</dbReference>
<keyword evidence="4" id="KW-1185">Reference proteome</keyword>
<dbReference type="Gene3D" id="2.60.120.10">
    <property type="entry name" value="Jelly Rolls"/>
    <property type="match status" value="2"/>
</dbReference>
<comment type="caution">
    <text evidence="3">The sequence shown here is derived from an EMBL/GenBank/DDBJ whole genome shotgun (WGS) entry which is preliminary data.</text>
</comment>
<dbReference type="AlphaFoldDB" id="A0A6A2Y7I8"/>
<dbReference type="CDD" id="cd00010">
    <property type="entry name" value="AAI_LTSS"/>
    <property type="match status" value="1"/>
</dbReference>
<name>A0A6A2Y7I8_HIBSY</name>
<evidence type="ECO:0000313" key="4">
    <source>
        <dbReference type="Proteomes" id="UP000436088"/>
    </source>
</evidence>
<dbReference type="InterPro" id="IPR011051">
    <property type="entry name" value="RmlC_Cupin_sf"/>
</dbReference>
<reference evidence="3" key="1">
    <citation type="submission" date="2019-09" db="EMBL/GenBank/DDBJ databases">
        <title>Draft genome information of white flower Hibiscus syriacus.</title>
        <authorList>
            <person name="Kim Y.-M."/>
        </authorList>
    </citation>
    <scope>NUCLEOTIDE SEQUENCE [LARGE SCALE GENOMIC DNA]</scope>
    <source>
        <strain evidence="3">YM2019G1</strain>
    </source>
</reference>
<dbReference type="InterPro" id="IPR014710">
    <property type="entry name" value="RmlC-like_jellyroll"/>
</dbReference>
<feature type="domain" description="Cupin type-1" evidence="2">
    <location>
        <begin position="55"/>
        <end position="204"/>
    </location>
</feature>
<dbReference type="InterPro" id="IPR016140">
    <property type="entry name" value="Bifunc_inhib/LTP/seed_store"/>
</dbReference>
<dbReference type="PANTHER" id="PTHR31189:SF13">
    <property type="entry name" value="CUPINCIN"/>
    <property type="match status" value="1"/>
</dbReference>
<protein>
    <submittedName>
        <fullName evidence="3">Mitochondrial ribosomal protein L24</fullName>
    </submittedName>
</protein>
<feature type="domain" description="Cupin type-1" evidence="2">
    <location>
        <begin position="249"/>
        <end position="404"/>
    </location>
</feature>
<keyword evidence="3" id="KW-0687">Ribonucleoprotein</keyword>
<dbReference type="Pfam" id="PF00190">
    <property type="entry name" value="Cupin_1"/>
    <property type="match status" value="1"/>
</dbReference>
<proteinExistence type="predicted"/>